<dbReference type="EMBL" id="JAWDGP010001078">
    <property type="protein sequence ID" value="KAK3795162.1"/>
    <property type="molecule type" value="Genomic_DNA"/>
</dbReference>
<comment type="caution">
    <text evidence="1">The sequence shown here is derived from an EMBL/GenBank/DDBJ whole genome shotgun (WGS) entry which is preliminary data.</text>
</comment>
<protein>
    <submittedName>
        <fullName evidence="1">Uncharacterized protein</fullName>
    </submittedName>
</protein>
<dbReference type="Proteomes" id="UP001283361">
    <property type="component" value="Unassembled WGS sequence"/>
</dbReference>
<accession>A0AAE1AYE5</accession>
<name>A0AAE1AYE5_9GAST</name>
<gene>
    <name evidence="1" type="ORF">RRG08_028361</name>
</gene>
<evidence type="ECO:0000313" key="1">
    <source>
        <dbReference type="EMBL" id="KAK3795162.1"/>
    </source>
</evidence>
<evidence type="ECO:0000313" key="2">
    <source>
        <dbReference type="Proteomes" id="UP001283361"/>
    </source>
</evidence>
<sequence>MVQRCRKVSKVEKQKKSEVRSLVYLASGRLITFEPFEGFTCTCYLRQLVSSFGSLSEPPHTTDCDVVGVSASSLFSCASVWLQGGWCARAMMSGLARVPIPSQPGAVIKLTLFLPTDQARVRVLDSTGRRYSCRYDNSTFSPAEQARATAVWSGSLRDSVVAAASGEEEFSPLACDEKKKSKEFEEFPKHRLMAHGISRVGARACPGLTTQEVILTNVVQKIVITIFMLPSQDNEKYAIILTMSWFLSCRKRVCYSEEIRGTDRLYEVPA</sequence>
<keyword evidence="2" id="KW-1185">Reference proteome</keyword>
<proteinExistence type="predicted"/>
<dbReference type="AlphaFoldDB" id="A0AAE1AYE5"/>
<organism evidence="1 2">
    <name type="scientific">Elysia crispata</name>
    <name type="common">lettuce slug</name>
    <dbReference type="NCBI Taxonomy" id="231223"/>
    <lineage>
        <taxon>Eukaryota</taxon>
        <taxon>Metazoa</taxon>
        <taxon>Spiralia</taxon>
        <taxon>Lophotrochozoa</taxon>
        <taxon>Mollusca</taxon>
        <taxon>Gastropoda</taxon>
        <taxon>Heterobranchia</taxon>
        <taxon>Euthyneura</taxon>
        <taxon>Panpulmonata</taxon>
        <taxon>Sacoglossa</taxon>
        <taxon>Placobranchoidea</taxon>
        <taxon>Plakobranchidae</taxon>
        <taxon>Elysia</taxon>
    </lineage>
</organism>
<reference evidence="1" key="1">
    <citation type="journal article" date="2023" name="G3 (Bethesda)">
        <title>A reference genome for the long-term kleptoplast-retaining sea slug Elysia crispata morphotype clarki.</title>
        <authorList>
            <person name="Eastman K.E."/>
            <person name="Pendleton A.L."/>
            <person name="Shaikh M.A."/>
            <person name="Suttiyut T."/>
            <person name="Ogas R."/>
            <person name="Tomko P."/>
            <person name="Gavelis G."/>
            <person name="Widhalm J.R."/>
            <person name="Wisecaver J.H."/>
        </authorList>
    </citation>
    <scope>NUCLEOTIDE SEQUENCE</scope>
    <source>
        <strain evidence="1">ECLA1</strain>
    </source>
</reference>